<proteinExistence type="predicted"/>
<dbReference type="EMBL" id="JAESVB010000001">
    <property type="protein sequence ID" value="MCB8874051.1"/>
    <property type="molecule type" value="Genomic_DNA"/>
</dbReference>
<evidence type="ECO:0000256" key="9">
    <source>
        <dbReference type="ARBA" id="ARBA00025439"/>
    </source>
</evidence>
<keyword evidence="3" id="KW-0813">Transport</keyword>
<gene>
    <name evidence="12" type="ORF">ASILVAE211_02565</name>
</gene>
<evidence type="ECO:0000256" key="4">
    <source>
        <dbReference type="ARBA" id="ARBA00022475"/>
    </source>
</evidence>
<dbReference type="AlphaFoldDB" id="A0A964DXC1"/>
<keyword evidence="13" id="KW-1185">Reference proteome</keyword>
<dbReference type="InterPro" id="IPR001851">
    <property type="entry name" value="ABC_transp_permease"/>
</dbReference>
<comment type="subunit">
    <text evidence="2">The complex is composed of two ATP-binding proteins (LsrA), two transmembrane proteins (LsrC and LsrD) and a solute-binding protein (LsrB).</text>
</comment>
<feature type="transmembrane region" description="Helical" evidence="11">
    <location>
        <begin position="280"/>
        <end position="299"/>
    </location>
</feature>
<dbReference type="GO" id="GO:0005886">
    <property type="term" value="C:plasma membrane"/>
    <property type="evidence" value="ECO:0007669"/>
    <property type="project" value="UniProtKB-SubCell"/>
</dbReference>
<comment type="caution">
    <text evidence="12">The sequence shown here is derived from an EMBL/GenBank/DDBJ whole genome shotgun (WGS) entry which is preliminary data.</text>
</comment>
<evidence type="ECO:0000256" key="6">
    <source>
        <dbReference type="ARBA" id="ARBA00022692"/>
    </source>
</evidence>
<dbReference type="GO" id="GO:0022857">
    <property type="term" value="F:transmembrane transporter activity"/>
    <property type="evidence" value="ECO:0007669"/>
    <property type="project" value="InterPro"/>
</dbReference>
<comment type="subcellular location">
    <subcellularLocation>
        <location evidence="1">Cell membrane</location>
        <topology evidence="1">Multi-pass membrane protein</topology>
    </subcellularLocation>
</comment>
<keyword evidence="6 11" id="KW-0812">Transmembrane</keyword>
<dbReference type="Proteomes" id="UP000708298">
    <property type="component" value="Unassembled WGS sequence"/>
</dbReference>
<evidence type="ECO:0000256" key="8">
    <source>
        <dbReference type="ARBA" id="ARBA00023136"/>
    </source>
</evidence>
<dbReference type="RefSeq" id="WP_227319706.1">
    <property type="nucleotide sequence ID" value="NZ_JAESVB010000001.1"/>
</dbReference>
<protein>
    <recommendedName>
        <fullName evidence="10">Autoinducer 2 import system permease protein LsrD</fullName>
    </recommendedName>
</protein>
<dbReference type="PANTHER" id="PTHR32196:SF71">
    <property type="entry name" value="AUTOINDUCER 2 IMPORT SYSTEM PERMEASE PROTEIN LSRD"/>
    <property type="match status" value="1"/>
</dbReference>
<feature type="transmembrane region" description="Helical" evidence="11">
    <location>
        <begin position="103"/>
        <end position="127"/>
    </location>
</feature>
<feature type="transmembrane region" description="Helical" evidence="11">
    <location>
        <begin position="29"/>
        <end position="50"/>
    </location>
</feature>
<reference evidence="12" key="2">
    <citation type="submission" date="2021-01" db="EMBL/GenBank/DDBJ databases">
        <authorList>
            <person name="Mieszkin S."/>
            <person name="Pouder E."/>
            <person name="Alain K."/>
        </authorList>
    </citation>
    <scope>NUCLEOTIDE SEQUENCE</scope>
    <source>
        <strain evidence="12">HW T2.11</strain>
    </source>
</reference>
<feature type="transmembrane region" description="Helical" evidence="11">
    <location>
        <begin position="255"/>
        <end position="273"/>
    </location>
</feature>
<evidence type="ECO:0000256" key="2">
    <source>
        <dbReference type="ARBA" id="ARBA00011262"/>
    </source>
</evidence>
<keyword evidence="4" id="KW-1003">Cell membrane</keyword>
<evidence type="ECO:0000256" key="3">
    <source>
        <dbReference type="ARBA" id="ARBA00022448"/>
    </source>
</evidence>
<evidence type="ECO:0000256" key="10">
    <source>
        <dbReference type="ARBA" id="ARBA00039381"/>
    </source>
</evidence>
<keyword evidence="8 11" id="KW-0472">Membrane</keyword>
<evidence type="ECO:0000256" key="5">
    <source>
        <dbReference type="ARBA" id="ARBA00022519"/>
    </source>
</evidence>
<evidence type="ECO:0000256" key="1">
    <source>
        <dbReference type="ARBA" id="ARBA00004651"/>
    </source>
</evidence>
<accession>A0A964DXC1</accession>
<dbReference type="Pfam" id="PF02653">
    <property type="entry name" value="BPD_transp_2"/>
    <property type="match status" value="1"/>
</dbReference>
<evidence type="ECO:0000256" key="11">
    <source>
        <dbReference type="SAM" id="Phobius"/>
    </source>
</evidence>
<sequence length="334" mass="35104">MSTLSSSVQAREPARKAFGWKKLLRWETLLGLVVILDFLLNAKLSPYFLSPWTLSDASFNFTERAIMALPMALLIIAGEIDISVGSTMAMASVLMGLVAQAGFGTPMVCLTGVVVGLIAGGINGVLVTVFRVPSIVATIGTLSLFRGVAYAVIGDGVLKSYKPDFAYFGQGYVWGPVSFELVLFLVLAIIFAIVLHTTVTGRRIFAIGANPIAARLSGIRVDAYKFWIFVLLGAVSGLASVLLTSRLGSTRPSIATGWELEVITMVILGGISIDGGQGSILGVVLSALLIGCVTFGLSLLNVPGIVLAIVTGGLLIGVVALSSIVGYSGRRRRH</sequence>
<feature type="transmembrane region" description="Helical" evidence="11">
    <location>
        <begin position="173"/>
        <end position="195"/>
    </location>
</feature>
<keyword evidence="5" id="KW-0997">Cell inner membrane</keyword>
<reference evidence="12" key="1">
    <citation type="journal article" date="2021" name="Microorganisms">
        <title>Acidisoma silvae sp. nov. and Acidisomacellulosilytica sp. nov., Two Acidophilic Bacteria Isolated from Decaying Wood, Hydrolyzing Cellulose and Producing Poly-3-hydroxybutyrate.</title>
        <authorList>
            <person name="Mieszkin S."/>
            <person name="Pouder E."/>
            <person name="Uroz S."/>
            <person name="Simon-Colin C."/>
            <person name="Alain K."/>
        </authorList>
    </citation>
    <scope>NUCLEOTIDE SEQUENCE</scope>
    <source>
        <strain evidence="12">HW T2.11</strain>
    </source>
</reference>
<keyword evidence="7 11" id="KW-1133">Transmembrane helix</keyword>
<organism evidence="12 13">
    <name type="scientific">Acidisoma silvae</name>
    <dbReference type="NCBI Taxonomy" id="2802396"/>
    <lineage>
        <taxon>Bacteria</taxon>
        <taxon>Pseudomonadati</taxon>
        <taxon>Pseudomonadota</taxon>
        <taxon>Alphaproteobacteria</taxon>
        <taxon>Acetobacterales</taxon>
        <taxon>Acidocellaceae</taxon>
        <taxon>Acidisoma</taxon>
    </lineage>
</organism>
<name>A0A964DXC1_9PROT</name>
<feature type="transmembrane region" description="Helical" evidence="11">
    <location>
        <begin position="134"/>
        <end position="153"/>
    </location>
</feature>
<feature type="transmembrane region" description="Helical" evidence="11">
    <location>
        <begin position="71"/>
        <end position="97"/>
    </location>
</feature>
<evidence type="ECO:0000256" key="7">
    <source>
        <dbReference type="ARBA" id="ARBA00022989"/>
    </source>
</evidence>
<evidence type="ECO:0000313" key="13">
    <source>
        <dbReference type="Proteomes" id="UP000708298"/>
    </source>
</evidence>
<feature type="transmembrane region" description="Helical" evidence="11">
    <location>
        <begin position="305"/>
        <end position="327"/>
    </location>
</feature>
<comment type="function">
    <text evidence="9">Part of the ABC transporter complex LsrABCD involved in autoinducer 2 (AI-2) import. Probably responsible for the translocation of the substrate across the membrane.</text>
</comment>
<dbReference type="CDD" id="cd06579">
    <property type="entry name" value="TM_PBP1_transp_AraH_like"/>
    <property type="match status" value="1"/>
</dbReference>
<feature type="transmembrane region" description="Helical" evidence="11">
    <location>
        <begin position="224"/>
        <end position="243"/>
    </location>
</feature>
<dbReference type="PANTHER" id="PTHR32196">
    <property type="entry name" value="ABC TRANSPORTER PERMEASE PROTEIN YPHD-RELATED-RELATED"/>
    <property type="match status" value="1"/>
</dbReference>
<evidence type="ECO:0000313" key="12">
    <source>
        <dbReference type="EMBL" id="MCB8874051.1"/>
    </source>
</evidence>